<reference evidence="3" key="1">
    <citation type="submission" date="2020-06" db="EMBL/GenBank/DDBJ databases">
        <authorList>
            <person name="Li T."/>
            <person name="Hu X."/>
            <person name="Zhang T."/>
            <person name="Song X."/>
            <person name="Zhang H."/>
            <person name="Dai N."/>
            <person name="Sheng W."/>
            <person name="Hou X."/>
            <person name="Wei L."/>
        </authorList>
    </citation>
    <scope>NUCLEOTIDE SEQUENCE</scope>
    <source>
        <strain evidence="3">KEN1</strain>
        <tissue evidence="3">Leaf</tissue>
    </source>
</reference>
<sequence>MAEEERVKTSFIIENGIYCYRVMPFGMKNVGAIYQRLVNRMFKEIIGKTMEVYVDNMLVKSIEQTQHLKHLEESFAIMRRYDMKLNPVNAPSGSEEENFSDTWSLRGE</sequence>
<name>A0AAW2XW80_9LAMI</name>
<dbReference type="PANTHER" id="PTHR24559">
    <property type="entry name" value="TRANSPOSON TY3-I GAG-POL POLYPROTEIN"/>
    <property type="match status" value="1"/>
</dbReference>
<reference evidence="3" key="2">
    <citation type="journal article" date="2024" name="Plant">
        <title>Genomic evolution and insights into agronomic trait innovations of Sesamum species.</title>
        <authorList>
            <person name="Miao H."/>
            <person name="Wang L."/>
            <person name="Qu L."/>
            <person name="Liu H."/>
            <person name="Sun Y."/>
            <person name="Le M."/>
            <person name="Wang Q."/>
            <person name="Wei S."/>
            <person name="Zheng Y."/>
            <person name="Lin W."/>
            <person name="Duan Y."/>
            <person name="Cao H."/>
            <person name="Xiong S."/>
            <person name="Wang X."/>
            <person name="Wei L."/>
            <person name="Li C."/>
            <person name="Ma Q."/>
            <person name="Ju M."/>
            <person name="Zhao R."/>
            <person name="Li G."/>
            <person name="Mu C."/>
            <person name="Tian Q."/>
            <person name="Mei H."/>
            <person name="Zhang T."/>
            <person name="Gao T."/>
            <person name="Zhang H."/>
        </authorList>
    </citation>
    <scope>NUCLEOTIDE SEQUENCE</scope>
    <source>
        <strain evidence="3">KEN1</strain>
    </source>
</reference>
<comment type="caution">
    <text evidence="3">The sequence shown here is derived from an EMBL/GenBank/DDBJ whole genome shotgun (WGS) entry which is preliminary data.</text>
</comment>
<dbReference type="InterPro" id="IPR000477">
    <property type="entry name" value="RT_dom"/>
</dbReference>
<accession>A0AAW2XW80</accession>
<protein>
    <submittedName>
        <fullName evidence="3">Retrovirus-related Pol polyprotein from transposon gypsy</fullName>
    </submittedName>
</protein>
<dbReference type="InterPro" id="IPR043502">
    <property type="entry name" value="DNA/RNA_pol_sf"/>
</dbReference>
<dbReference type="Gene3D" id="3.10.10.10">
    <property type="entry name" value="HIV Type 1 Reverse Transcriptase, subunit A, domain 1"/>
    <property type="match status" value="1"/>
</dbReference>
<dbReference type="Gene3D" id="3.30.70.270">
    <property type="match status" value="1"/>
</dbReference>
<feature type="domain" description="Reverse transcriptase" evidence="2">
    <location>
        <begin position="4"/>
        <end position="87"/>
    </location>
</feature>
<proteinExistence type="predicted"/>
<dbReference type="AlphaFoldDB" id="A0AAW2XW80"/>
<evidence type="ECO:0000259" key="2">
    <source>
        <dbReference type="Pfam" id="PF00078"/>
    </source>
</evidence>
<dbReference type="Pfam" id="PF00078">
    <property type="entry name" value="RVT_1"/>
    <property type="match status" value="1"/>
</dbReference>
<evidence type="ECO:0000256" key="1">
    <source>
        <dbReference type="SAM" id="MobiDB-lite"/>
    </source>
</evidence>
<dbReference type="InterPro" id="IPR043128">
    <property type="entry name" value="Rev_trsase/Diguanyl_cyclase"/>
</dbReference>
<feature type="region of interest" description="Disordered" evidence="1">
    <location>
        <begin position="88"/>
        <end position="108"/>
    </location>
</feature>
<gene>
    <name evidence="3" type="ORF">Slati_0464000</name>
</gene>
<dbReference type="SUPFAM" id="SSF56672">
    <property type="entry name" value="DNA/RNA polymerases"/>
    <property type="match status" value="1"/>
</dbReference>
<dbReference type="EMBL" id="JACGWN010000002">
    <property type="protein sequence ID" value="KAL0458368.1"/>
    <property type="molecule type" value="Genomic_DNA"/>
</dbReference>
<organism evidence="3">
    <name type="scientific">Sesamum latifolium</name>
    <dbReference type="NCBI Taxonomy" id="2727402"/>
    <lineage>
        <taxon>Eukaryota</taxon>
        <taxon>Viridiplantae</taxon>
        <taxon>Streptophyta</taxon>
        <taxon>Embryophyta</taxon>
        <taxon>Tracheophyta</taxon>
        <taxon>Spermatophyta</taxon>
        <taxon>Magnoliopsida</taxon>
        <taxon>eudicotyledons</taxon>
        <taxon>Gunneridae</taxon>
        <taxon>Pentapetalae</taxon>
        <taxon>asterids</taxon>
        <taxon>lamiids</taxon>
        <taxon>Lamiales</taxon>
        <taxon>Pedaliaceae</taxon>
        <taxon>Sesamum</taxon>
    </lineage>
</organism>
<dbReference type="CDD" id="cd01647">
    <property type="entry name" value="RT_LTR"/>
    <property type="match status" value="1"/>
</dbReference>
<evidence type="ECO:0000313" key="3">
    <source>
        <dbReference type="EMBL" id="KAL0458368.1"/>
    </source>
</evidence>
<dbReference type="InterPro" id="IPR053134">
    <property type="entry name" value="RNA-dir_DNA_polymerase"/>
</dbReference>
<dbReference type="PANTHER" id="PTHR24559:SF431">
    <property type="entry name" value="RNA-DIRECTED DNA POLYMERASE HOMOLOG"/>
    <property type="match status" value="1"/>
</dbReference>